<proteinExistence type="predicted"/>
<dbReference type="Proteomes" id="UP000807353">
    <property type="component" value="Unassembled WGS sequence"/>
</dbReference>
<comment type="caution">
    <text evidence="1">The sequence shown here is derived from an EMBL/GenBank/DDBJ whole genome shotgun (WGS) entry which is preliminary data.</text>
</comment>
<evidence type="ECO:0000313" key="1">
    <source>
        <dbReference type="EMBL" id="KAF9461759.1"/>
    </source>
</evidence>
<name>A0A9P5Y3U4_9AGAR</name>
<keyword evidence="2" id="KW-1185">Reference proteome</keyword>
<sequence length="70" mass="7989">MAVIQLKRVPRRGLPNHPWFRDLLNWLTSTRKTHLRNGGLNPPSASEQCRSTSGIIWYSTAVVFGHPNNH</sequence>
<evidence type="ECO:0000313" key="2">
    <source>
        <dbReference type="Proteomes" id="UP000807353"/>
    </source>
</evidence>
<dbReference type="EMBL" id="MU150279">
    <property type="protein sequence ID" value="KAF9461759.1"/>
    <property type="molecule type" value="Genomic_DNA"/>
</dbReference>
<gene>
    <name evidence="1" type="ORF">BDZ94DRAFT_1262912</name>
</gene>
<organism evidence="1 2">
    <name type="scientific">Collybia nuda</name>
    <dbReference type="NCBI Taxonomy" id="64659"/>
    <lineage>
        <taxon>Eukaryota</taxon>
        <taxon>Fungi</taxon>
        <taxon>Dikarya</taxon>
        <taxon>Basidiomycota</taxon>
        <taxon>Agaricomycotina</taxon>
        <taxon>Agaricomycetes</taxon>
        <taxon>Agaricomycetidae</taxon>
        <taxon>Agaricales</taxon>
        <taxon>Tricholomatineae</taxon>
        <taxon>Clitocybaceae</taxon>
        <taxon>Collybia</taxon>
    </lineage>
</organism>
<protein>
    <submittedName>
        <fullName evidence="1">Uncharacterized protein</fullName>
    </submittedName>
</protein>
<dbReference type="AlphaFoldDB" id="A0A9P5Y3U4"/>
<accession>A0A9P5Y3U4</accession>
<reference evidence="1" key="1">
    <citation type="submission" date="2020-11" db="EMBL/GenBank/DDBJ databases">
        <authorList>
            <consortium name="DOE Joint Genome Institute"/>
            <person name="Ahrendt S."/>
            <person name="Riley R."/>
            <person name="Andreopoulos W."/>
            <person name="Labutti K."/>
            <person name="Pangilinan J."/>
            <person name="Ruiz-Duenas F.J."/>
            <person name="Barrasa J.M."/>
            <person name="Sanchez-Garcia M."/>
            <person name="Camarero S."/>
            <person name="Miyauchi S."/>
            <person name="Serrano A."/>
            <person name="Linde D."/>
            <person name="Babiker R."/>
            <person name="Drula E."/>
            <person name="Ayuso-Fernandez I."/>
            <person name="Pacheco R."/>
            <person name="Padilla G."/>
            <person name="Ferreira P."/>
            <person name="Barriuso J."/>
            <person name="Kellner H."/>
            <person name="Castanera R."/>
            <person name="Alfaro M."/>
            <person name="Ramirez L."/>
            <person name="Pisabarro A.G."/>
            <person name="Kuo A."/>
            <person name="Tritt A."/>
            <person name="Lipzen A."/>
            <person name="He G."/>
            <person name="Yan M."/>
            <person name="Ng V."/>
            <person name="Cullen D."/>
            <person name="Martin F."/>
            <person name="Rosso M.-N."/>
            <person name="Henrissat B."/>
            <person name="Hibbett D."/>
            <person name="Martinez A.T."/>
            <person name="Grigoriev I.V."/>
        </authorList>
    </citation>
    <scope>NUCLEOTIDE SEQUENCE</scope>
    <source>
        <strain evidence="1">CBS 247.69</strain>
    </source>
</reference>